<dbReference type="EMBL" id="CAJNXB010004308">
    <property type="protein sequence ID" value="CAF3368834.1"/>
    <property type="molecule type" value="Genomic_DNA"/>
</dbReference>
<organism evidence="5 9">
    <name type="scientific">Rotaria socialis</name>
    <dbReference type="NCBI Taxonomy" id="392032"/>
    <lineage>
        <taxon>Eukaryota</taxon>
        <taxon>Metazoa</taxon>
        <taxon>Spiralia</taxon>
        <taxon>Gnathifera</taxon>
        <taxon>Rotifera</taxon>
        <taxon>Eurotatoria</taxon>
        <taxon>Bdelloidea</taxon>
        <taxon>Philodinida</taxon>
        <taxon>Philodinidae</taxon>
        <taxon>Rotaria</taxon>
    </lineage>
</organism>
<dbReference type="Proteomes" id="UP000663825">
    <property type="component" value="Unassembled WGS sequence"/>
</dbReference>
<evidence type="ECO:0000313" key="4">
    <source>
        <dbReference type="EMBL" id="CAF3369318.1"/>
    </source>
</evidence>
<dbReference type="OrthoDB" id="10030899at2759"/>
<feature type="transmembrane region" description="Helical" evidence="2">
    <location>
        <begin position="154"/>
        <end position="173"/>
    </location>
</feature>
<proteinExistence type="predicted"/>
<keyword evidence="2" id="KW-1133">Transmembrane helix</keyword>
<dbReference type="EMBL" id="CAJOBO010001491">
    <property type="protein sequence ID" value="CAF4383355.1"/>
    <property type="molecule type" value="Genomic_DNA"/>
</dbReference>
<evidence type="ECO:0000313" key="6">
    <source>
        <dbReference type="EMBL" id="CAF4207358.1"/>
    </source>
</evidence>
<evidence type="ECO:0000256" key="1">
    <source>
        <dbReference type="SAM" id="MobiDB-lite"/>
    </source>
</evidence>
<evidence type="ECO:0000313" key="8">
    <source>
        <dbReference type="EMBL" id="CAF4508074.1"/>
    </source>
</evidence>
<keyword evidence="2" id="KW-0472">Membrane</keyword>
<dbReference type="EMBL" id="CAJNYT010000754">
    <property type="protein sequence ID" value="CAF3369318.1"/>
    <property type="molecule type" value="Genomic_DNA"/>
</dbReference>
<dbReference type="Pfam" id="PF04403">
    <property type="entry name" value="PqiA"/>
    <property type="match status" value="1"/>
</dbReference>
<evidence type="ECO:0000256" key="2">
    <source>
        <dbReference type="SAM" id="Phobius"/>
    </source>
</evidence>
<dbReference type="Proteomes" id="UP000663851">
    <property type="component" value="Unassembled WGS sequence"/>
</dbReference>
<gene>
    <name evidence="4" type="ORF">GRG538_LOCUS7165</name>
    <name evidence="7" type="ORF">HFQ381_LOCUS18898</name>
    <name evidence="5" type="ORF">LUA448_LOCUS23200</name>
    <name evidence="8" type="ORF">QYT958_LOCUS5247</name>
    <name evidence="3" type="ORF">TIS948_LOCUS24860</name>
    <name evidence="6" type="ORF">UJA718_LOCUS6922</name>
</gene>
<feature type="compositionally biased region" description="Basic and acidic residues" evidence="1">
    <location>
        <begin position="230"/>
        <end position="239"/>
    </location>
</feature>
<dbReference type="Proteomes" id="UP000663873">
    <property type="component" value="Unassembled WGS sequence"/>
</dbReference>
<accession>A0A818F333</accession>
<evidence type="ECO:0000313" key="7">
    <source>
        <dbReference type="EMBL" id="CAF4383355.1"/>
    </source>
</evidence>
<feature type="transmembrane region" description="Helical" evidence="2">
    <location>
        <begin position="106"/>
        <end position="133"/>
    </location>
</feature>
<dbReference type="EMBL" id="CAJNYD010002980">
    <property type="protein sequence ID" value="CAF3468724.1"/>
    <property type="molecule type" value="Genomic_DNA"/>
</dbReference>
<feature type="region of interest" description="Disordered" evidence="1">
    <location>
        <begin position="224"/>
        <end position="249"/>
    </location>
</feature>
<dbReference type="AlphaFoldDB" id="A0A818F333"/>
<evidence type="ECO:0000313" key="9">
    <source>
        <dbReference type="Proteomes" id="UP000663833"/>
    </source>
</evidence>
<feature type="transmembrane region" description="Helical" evidence="2">
    <location>
        <begin position="53"/>
        <end position="77"/>
    </location>
</feature>
<sequence length="249" mass="28465">MDKLYKKFKSYQSFLSSKAGDEENNILSTSETSLPITQNKWTKRRIRNWASHGLTILSLIFLIPGLVCPMLIVHIYLNVPGTRILLETQKRGVITTVSYLFKRGGYFPGTLVVIFSILIPFTKAFLLLLMNFVHNPKYNYFVYTLIRDWGKWSMTDVFVTVIFLSFFASLLVADIDATILPGFYFFLTYCIISLAATQTMCPPPRPGEMLEEEIKKPVDRRPLISSNTLTDDKGVKEIEQTAISPPRKD</sequence>
<evidence type="ECO:0008006" key="11">
    <source>
        <dbReference type="Google" id="ProtNLM"/>
    </source>
</evidence>
<dbReference type="Proteomes" id="UP000663872">
    <property type="component" value="Unassembled WGS sequence"/>
</dbReference>
<evidence type="ECO:0000313" key="10">
    <source>
        <dbReference type="Proteomes" id="UP000663873"/>
    </source>
</evidence>
<feature type="transmembrane region" description="Helical" evidence="2">
    <location>
        <begin position="179"/>
        <end position="197"/>
    </location>
</feature>
<dbReference type="EMBL" id="CAJOBP010000670">
    <property type="protein sequence ID" value="CAF4207358.1"/>
    <property type="molecule type" value="Genomic_DNA"/>
</dbReference>
<dbReference type="EMBL" id="CAJOBR010000428">
    <property type="protein sequence ID" value="CAF4508074.1"/>
    <property type="molecule type" value="Genomic_DNA"/>
</dbReference>
<protein>
    <recommendedName>
        <fullName evidence="11">Paraquat-inducible protein A</fullName>
    </recommendedName>
</protein>
<dbReference type="InterPro" id="IPR007498">
    <property type="entry name" value="PqiA-like"/>
</dbReference>
<name>A0A818F333_9BILA</name>
<reference evidence="5" key="1">
    <citation type="submission" date="2021-02" db="EMBL/GenBank/DDBJ databases">
        <authorList>
            <person name="Nowell W R."/>
        </authorList>
    </citation>
    <scope>NUCLEOTIDE SEQUENCE</scope>
</reference>
<dbReference type="Proteomes" id="UP000663848">
    <property type="component" value="Unassembled WGS sequence"/>
</dbReference>
<keyword evidence="10" id="KW-1185">Reference proteome</keyword>
<comment type="caution">
    <text evidence="5">The sequence shown here is derived from an EMBL/GenBank/DDBJ whole genome shotgun (WGS) entry which is preliminary data.</text>
</comment>
<evidence type="ECO:0000313" key="3">
    <source>
        <dbReference type="EMBL" id="CAF3368834.1"/>
    </source>
</evidence>
<evidence type="ECO:0000313" key="5">
    <source>
        <dbReference type="EMBL" id="CAF3468724.1"/>
    </source>
</evidence>
<dbReference type="Proteomes" id="UP000663833">
    <property type="component" value="Unassembled WGS sequence"/>
</dbReference>
<keyword evidence="2" id="KW-0812">Transmembrane</keyword>